<reference evidence="2" key="1">
    <citation type="submission" date="2021-11" db="EMBL/GenBank/DDBJ databases">
        <title>Streptomyces corallinus and Kineosporia corallina sp. nov., two new coral-derived marine actinobacteria.</title>
        <authorList>
            <person name="Buangrab K."/>
            <person name="Sutthacheep M."/>
            <person name="Yeemin T."/>
            <person name="Harunari E."/>
            <person name="Igarashi Y."/>
            <person name="Sripreechasak P."/>
            <person name="Kanchanasin P."/>
            <person name="Tanasupawat S."/>
            <person name="Phongsopitanun W."/>
        </authorList>
    </citation>
    <scope>NUCLEOTIDE SEQUENCE</scope>
    <source>
        <strain evidence="2">JCM 31032</strain>
    </source>
</reference>
<protein>
    <submittedName>
        <fullName evidence="2">Uncharacterized protein</fullName>
    </submittedName>
</protein>
<evidence type="ECO:0000313" key="3">
    <source>
        <dbReference type="Proteomes" id="UP001138997"/>
    </source>
</evidence>
<gene>
    <name evidence="2" type="ORF">LR394_30545</name>
</gene>
<organism evidence="2 3">
    <name type="scientific">Kineosporia babensis</name>
    <dbReference type="NCBI Taxonomy" id="499548"/>
    <lineage>
        <taxon>Bacteria</taxon>
        <taxon>Bacillati</taxon>
        <taxon>Actinomycetota</taxon>
        <taxon>Actinomycetes</taxon>
        <taxon>Kineosporiales</taxon>
        <taxon>Kineosporiaceae</taxon>
        <taxon>Kineosporia</taxon>
    </lineage>
</organism>
<accession>A0A9X1SXJ4</accession>
<sequence>MDRADLGVLVLDIDALGCLAAGAAVVTSPSVYQLVDSSGRSRPFVAAALLASSSLLALAANRPTRAALGRSAAVNALWVLACAAAFRKQQTNEGRVLVVGTAALDAVMGGLQWYLRPKP</sequence>
<keyword evidence="1" id="KW-1133">Transmembrane helix</keyword>
<feature type="transmembrane region" description="Helical" evidence="1">
    <location>
        <begin position="44"/>
        <end position="61"/>
    </location>
</feature>
<keyword evidence="3" id="KW-1185">Reference proteome</keyword>
<dbReference type="Proteomes" id="UP001138997">
    <property type="component" value="Unassembled WGS sequence"/>
</dbReference>
<evidence type="ECO:0000256" key="1">
    <source>
        <dbReference type="SAM" id="Phobius"/>
    </source>
</evidence>
<evidence type="ECO:0000313" key="2">
    <source>
        <dbReference type="EMBL" id="MCD5315250.1"/>
    </source>
</evidence>
<feature type="transmembrane region" description="Helical" evidence="1">
    <location>
        <begin position="96"/>
        <end position="115"/>
    </location>
</feature>
<dbReference type="RefSeq" id="WP_231448054.1">
    <property type="nucleotide sequence ID" value="NZ_JAJOMB010000021.1"/>
</dbReference>
<name>A0A9X1SXJ4_9ACTN</name>
<proteinExistence type="predicted"/>
<feature type="transmembrane region" description="Helical" evidence="1">
    <location>
        <begin position="6"/>
        <end position="32"/>
    </location>
</feature>
<dbReference type="AlphaFoldDB" id="A0A9X1SXJ4"/>
<keyword evidence="1" id="KW-0812">Transmembrane</keyword>
<comment type="caution">
    <text evidence="2">The sequence shown here is derived from an EMBL/GenBank/DDBJ whole genome shotgun (WGS) entry which is preliminary data.</text>
</comment>
<dbReference type="EMBL" id="JAJOMB010000021">
    <property type="protein sequence ID" value="MCD5315250.1"/>
    <property type="molecule type" value="Genomic_DNA"/>
</dbReference>
<keyword evidence="1" id="KW-0472">Membrane</keyword>